<name>D2V3C4_NAEGR</name>
<feature type="transmembrane region" description="Helical" evidence="2">
    <location>
        <begin position="97"/>
        <end position="124"/>
    </location>
</feature>
<dbReference type="Proteomes" id="UP000006671">
    <property type="component" value="Unassembled WGS sequence"/>
</dbReference>
<evidence type="ECO:0000256" key="1">
    <source>
        <dbReference type="SAM" id="MobiDB-lite"/>
    </source>
</evidence>
<gene>
    <name evidence="3" type="ORF">NAEGRDRAFT_63309</name>
</gene>
<dbReference type="VEuPathDB" id="AmoebaDB:NAEGRDRAFT_63309"/>
<feature type="compositionally biased region" description="Polar residues" evidence="1">
    <location>
        <begin position="1"/>
        <end position="17"/>
    </location>
</feature>
<protein>
    <submittedName>
        <fullName evidence="3">Predicted protein</fullName>
    </submittedName>
</protein>
<organism evidence="4">
    <name type="scientific">Naegleria gruberi</name>
    <name type="common">Amoeba</name>
    <dbReference type="NCBI Taxonomy" id="5762"/>
    <lineage>
        <taxon>Eukaryota</taxon>
        <taxon>Discoba</taxon>
        <taxon>Heterolobosea</taxon>
        <taxon>Tetramitia</taxon>
        <taxon>Eutetramitia</taxon>
        <taxon>Vahlkampfiidae</taxon>
        <taxon>Naegleria</taxon>
    </lineage>
</organism>
<proteinExistence type="predicted"/>
<reference evidence="3 4" key="1">
    <citation type="journal article" date="2010" name="Cell">
        <title>The genome of Naegleria gruberi illuminates early eukaryotic versatility.</title>
        <authorList>
            <person name="Fritz-Laylin L.K."/>
            <person name="Prochnik S.E."/>
            <person name="Ginger M.L."/>
            <person name="Dacks J.B."/>
            <person name="Carpenter M.L."/>
            <person name="Field M.C."/>
            <person name="Kuo A."/>
            <person name="Paredez A."/>
            <person name="Chapman J."/>
            <person name="Pham J."/>
            <person name="Shu S."/>
            <person name="Neupane R."/>
            <person name="Cipriano M."/>
            <person name="Mancuso J."/>
            <person name="Tu H."/>
            <person name="Salamov A."/>
            <person name="Lindquist E."/>
            <person name="Shapiro H."/>
            <person name="Lucas S."/>
            <person name="Grigoriev I.V."/>
            <person name="Cande W.Z."/>
            <person name="Fulton C."/>
            <person name="Rokhsar D.S."/>
            <person name="Dawson S.C."/>
        </authorList>
    </citation>
    <scope>NUCLEOTIDE SEQUENCE [LARGE SCALE GENOMIC DNA]</scope>
    <source>
        <strain evidence="3 4">NEG-M</strain>
    </source>
</reference>
<keyword evidence="4" id="KW-1185">Reference proteome</keyword>
<keyword evidence="2" id="KW-1133">Transmembrane helix</keyword>
<keyword evidence="2" id="KW-0472">Membrane</keyword>
<keyword evidence="2" id="KW-0812">Transmembrane</keyword>
<evidence type="ECO:0000256" key="2">
    <source>
        <dbReference type="SAM" id="Phobius"/>
    </source>
</evidence>
<dbReference type="AlphaFoldDB" id="D2V3C4"/>
<sequence length="218" mass="25367">MLYTEESTTDQQQQPSSYHDDEVEHVIEITNTSNLVSNISNCIISIPYDYSFKQFTSSYPEELNNQMSQEDYHSFTEQISTILNKFHTQLKEGDVEIFYASCAMLISIVIFLLFGLFLVIRLGATFNASAAGQGLILFYMYVLWIPPVVFFTWLIFIRRRNNFEIHRECKRAISFAIEKKNQQLSGKFQWSITYGFENILGRFELTRPPIINLYSAAL</sequence>
<dbReference type="RefSeq" id="XP_002681491.1">
    <property type="nucleotide sequence ID" value="XM_002681445.1"/>
</dbReference>
<feature type="transmembrane region" description="Helical" evidence="2">
    <location>
        <begin position="136"/>
        <end position="157"/>
    </location>
</feature>
<dbReference type="InParanoid" id="D2V3C4"/>
<accession>D2V3C4</accession>
<feature type="region of interest" description="Disordered" evidence="1">
    <location>
        <begin position="1"/>
        <end position="21"/>
    </location>
</feature>
<evidence type="ECO:0000313" key="3">
    <source>
        <dbReference type="EMBL" id="EFC48747.1"/>
    </source>
</evidence>
<dbReference type="EMBL" id="GG738850">
    <property type="protein sequence ID" value="EFC48747.1"/>
    <property type="molecule type" value="Genomic_DNA"/>
</dbReference>
<dbReference type="KEGG" id="ngr:NAEGRDRAFT_63309"/>
<dbReference type="GeneID" id="8848167"/>
<evidence type="ECO:0000313" key="4">
    <source>
        <dbReference type="Proteomes" id="UP000006671"/>
    </source>
</evidence>